<keyword evidence="2" id="KW-0732">Signal</keyword>
<dbReference type="EMBL" id="CP031417">
    <property type="protein sequence ID" value="AXK79200.1"/>
    <property type="molecule type" value="Genomic_DNA"/>
</dbReference>
<evidence type="ECO:0000313" key="4">
    <source>
        <dbReference type="Proteomes" id="UP000254889"/>
    </source>
</evidence>
<sequence>MIMTVRHAAVALLILSAPALGAATARATPTPTEPVRLTHSTDETSMATGPAGAMLESDYFQAPQRPVTAGRIFPCRLQIFDKVKLAQSCH</sequence>
<evidence type="ECO:0000256" key="1">
    <source>
        <dbReference type="SAM" id="MobiDB-lite"/>
    </source>
</evidence>
<protein>
    <submittedName>
        <fullName evidence="3">Uncharacterized protein</fullName>
    </submittedName>
</protein>
<feature type="compositionally biased region" description="Low complexity" evidence="1">
    <location>
        <begin position="25"/>
        <end position="34"/>
    </location>
</feature>
<evidence type="ECO:0000256" key="2">
    <source>
        <dbReference type="SAM" id="SignalP"/>
    </source>
</evidence>
<feature type="chain" id="PRO_5016624847" evidence="2">
    <location>
        <begin position="23"/>
        <end position="90"/>
    </location>
</feature>
<feature type="region of interest" description="Disordered" evidence="1">
    <location>
        <begin position="25"/>
        <end position="48"/>
    </location>
</feature>
<reference evidence="3 4" key="1">
    <citation type="submission" date="2018-07" db="EMBL/GenBank/DDBJ databases">
        <authorList>
            <person name="Quirk P.G."/>
            <person name="Krulwich T.A."/>
        </authorList>
    </citation>
    <scope>NUCLEOTIDE SEQUENCE [LARGE SCALE GENOMIC DNA]</scope>
    <source>
        <strain evidence="3 4">CC-BB4</strain>
    </source>
</reference>
<proteinExistence type="predicted"/>
<organism evidence="3 4">
    <name type="scientific">Pseudolabrys taiwanensis</name>
    <dbReference type="NCBI Taxonomy" id="331696"/>
    <lineage>
        <taxon>Bacteria</taxon>
        <taxon>Pseudomonadati</taxon>
        <taxon>Pseudomonadota</taxon>
        <taxon>Alphaproteobacteria</taxon>
        <taxon>Hyphomicrobiales</taxon>
        <taxon>Xanthobacteraceae</taxon>
        <taxon>Pseudolabrys</taxon>
    </lineage>
</organism>
<accession>A0A345ZQK3</accession>
<name>A0A345ZQK3_9HYPH</name>
<keyword evidence="4" id="KW-1185">Reference proteome</keyword>
<dbReference type="Proteomes" id="UP000254889">
    <property type="component" value="Chromosome"/>
</dbReference>
<dbReference type="AlphaFoldDB" id="A0A345ZQK3"/>
<feature type="signal peptide" evidence="2">
    <location>
        <begin position="1"/>
        <end position="22"/>
    </location>
</feature>
<gene>
    <name evidence="3" type="ORF">DW352_00905</name>
</gene>
<dbReference type="KEGG" id="ptaw:DW352_00905"/>
<evidence type="ECO:0000313" key="3">
    <source>
        <dbReference type="EMBL" id="AXK79200.1"/>
    </source>
</evidence>